<feature type="compositionally biased region" description="Polar residues" evidence="2">
    <location>
        <begin position="407"/>
        <end position="418"/>
    </location>
</feature>
<feature type="compositionally biased region" description="Polar residues" evidence="2">
    <location>
        <begin position="501"/>
        <end position="515"/>
    </location>
</feature>
<dbReference type="STRING" id="407821.A0A087UL33"/>
<dbReference type="OrthoDB" id="6077228at2759"/>
<evidence type="ECO:0000313" key="5">
    <source>
        <dbReference type="Proteomes" id="UP000054359"/>
    </source>
</evidence>
<feature type="compositionally biased region" description="Basic and acidic residues" evidence="2">
    <location>
        <begin position="478"/>
        <end position="490"/>
    </location>
</feature>
<feature type="region of interest" description="Disordered" evidence="2">
    <location>
        <begin position="405"/>
        <end position="517"/>
    </location>
</feature>
<evidence type="ECO:0000256" key="2">
    <source>
        <dbReference type="SAM" id="MobiDB-lite"/>
    </source>
</evidence>
<accession>A0A087UL33</accession>
<dbReference type="Proteomes" id="UP000054359">
    <property type="component" value="Unassembled WGS sequence"/>
</dbReference>
<dbReference type="InterPro" id="IPR052281">
    <property type="entry name" value="GAREM"/>
</dbReference>
<feature type="compositionally biased region" description="Polar residues" evidence="2">
    <location>
        <begin position="462"/>
        <end position="477"/>
    </location>
</feature>
<feature type="region of interest" description="Disordered" evidence="2">
    <location>
        <begin position="606"/>
        <end position="629"/>
    </location>
</feature>
<dbReference type="EMBL" id="KK120342">
    <property type="protein sequence ID" value="KFM78072.1"/>
    <property type="molecule type" value="Genomic_DNA"/>
</dbReference>
<evidence type="ECO:0000259" key="3">
    <source>
        <dbReference type="Pfam" id="PF12736"/>
    </source>
</evidence>
<dbReference type="InterPro" id="IPR025946">
    <property type="entry name" value="CABIT_dom"/>
</dbReference>
<dbReference type="Pfam" id="PF12736">
    <property type="entry name" value="CABIT"/>
    <property type="match status" value="1"/>
</dbReference>
<reference evidence="4 5" key="1">
    <citation type="submission" date="2013-11" db="EMBL/GenBank/DDBJ databases">
        <title>Genome sequencing of Stegodyphus mimosarum.</title>
        <authorList>
            <person name="Bechsgaard J."/>
        </authorList>
    </citation>
    <scope>NUCLEOTIDE SEQUENCE [LARGE SCALE GENOMIC DNA]</scope>
</reference>
<keyword evidence="5" id="KW-1185">Reference proteome</keyword>
<dbReference type="PANTHER" id="PTHR14454">
    <property type="entry name" value="GRB2-ASSOCIATED AND REGULATOR OF MAPK PROTEIN FAMILY MEMBER"/>
    <property type="match status" value="1"/>
</dbReference>
<dbReference type="OMA" id="VNHYHHS"/>
<name>A0A087UL33_STEMI</name>
<protein>
    <submittedName>
        <fullName evidence="4">Protein FAM59A</fullName>
    </submittedName>
</protein>
<feature type="compositionally biased region" description="Low complexity" evidence="2">
    <location>
        <begin position="419"/>
        <end position="436"/>
    </location>
</feature>
<feature type="domain" description="CABIT" evidence="3">
    <location>
        <begin position="31"/>
        <end position="286"/>
    </location>
</feature>
<feature type="non-terminal residue" evidence="4">
    <location>
        <position position="687"/>
    </location>
</feature>
<keyword evidence="1" id="KW-0597">Phosphoprotein</keyword>
<feature type="region of interest" description="Disordered" evidence="2">
    <location>
        <begin position="343"/>
        <end position="378"/>
    </location>
</feature>
<feature type="compositionally biased region" description="Basic residues" evidence="2">
    <location>
        <begin position="614"/>
        <end position="627"/>
    </location>
</feature>
<feature type="compositionally biased region" description="Polar residues" evidence="2">
    <location>
        <begin position="346"/>
        <end position="367"/>
    </location>
</feature>
<dbReference type="PANTHER" id="PTHR14454:SF11">
    <property type="entry name" value="SERRANO, ISOFORM F"/>
    <property type="match status" value="1"/>
</dbReference>
<proteinExistence type="predicted"/>
<organism evidence="4 5">
    <name type="scientific">Stegodyphus mimosarum</name>
    <name type="common">African social velvet spider</name>
    <dbReference type="NCBI Taxonomy" id="407821"/>
    <lineage>
        <taxon>Eukaryota</taxon>
        <taxon>Metazoa</taxon>
        <taxon>Ecdysozoa</taxon>
        <taxon>Arthropoda</taxon>
        <taxon>Chelicerata</taxon>
        <taxon>Arachnida</taxon>
        <taxon>Araneae</taxon>
        <taxon>Araneomorphae</taxon>
        <taxon>Entelegynae</taxon>
        <taxon>Eresoidea</taxon>
        <taxon>Eresidae</taxon>
        <taxon>Stegodyphus</taxon>
    </lineage>
</organism>
<dbReference type="AlphaFoldDB" id="A0A087UL33"/>
<gene>
    <name evidence="4" type="ORF">X975_02986</name>
</gene>
<evidence type="ECO:0000313" key="4">
    <source>
        <dbReference type="EMBL" id="KFM78072.1"/>
    </source>
</evidence>
<evidence type="ECO:0000256" key="1">
    <source>
        <dbReference type="ARBA" id="ARBA00022553"/>
    </source>
</evidence>
<sequence>MSGLISSTYLADVKWEDEEYYLQDFAQKFSLPQVAKVTKGQYLSLGVPSLSCSSLNQIVLLAQTGKQIKVAAQCVKFKDGNRVIPIGTKLAIPDTYDGWFEILSEDGRAVRSIESVAELLKRFPETCLVRENIKAHLAKTDDAEIMSDKTRIVNSGETLVLVSEVYVTPVRSKSSGRYLRCFTTKGETIFLSADQKGKFSPIAGEDNISGVHTIKNLLSKRFPLMVRLVHGKPPSGIKNNSHFVTEMRLYSLFEEESILALPLFKDSPVVALPPSAPLKVQAPRNPEILMKLKIYDILVEKCKSIMQDVSNKIQVFDISLSKELRAEKSHSKQRLKNFPVNHRIQRSVSDPNSRYNDNATPVSLANETSKEMKPDTVDDNYDEIDQIYDYVRGFAPLPSKAVDNVNGDINGNIEHSANSTTTPSSSPITTDSTDTSEIPEEKPEPPPVETIPVRRLSKDDISNTPIDLNNKVSTKSSEQSKDTDLVEGHIYETVGAKNHSSKNNSETPAKTNSTDKLFIPHHNSHCVKKILMKSPAQHRIQHKSRFFKHLKSSALKEVPIQKIGPRHRTTRSKSLTTSPLFNIRYKSLINLAIDFDTLDSSNSGDKISFSSGNSKHKKGEKRNRLQRPKSLTDIFATVNQVENFRKHRNGENIFSEAENRKLNFTLESLNNKSLNGHHNKKIGTLYL</sequence>